<name>A0ABV7K9N6_9ALTE</name>
<evidence type="ECO:0000313" key="3">
    <source>
        <dbReference type="Proteomes" id="UP001595477"/>
    </source>
</evidence>
<feature type="signal peptide" evidence="1">
    <location>
        <begin position="1"/>
        <end position="18"/>
    </location>
</feature>
<reference evidence="3" key="1">
    <citation type="journal article" date="2019" name="Int. J. Syst. Evol. Microbiol.">
        <title>The Global Catalogue of Microorganisms (GCM) 10K type strain sequencing project: providing services to taxonomists for standard genome sequencing and annotation.</title>
        <authorList>
            <consortium name="The Broad Institute Genomics Platform"/>
            <consortium name="The Broad Institute Genome Sequencing Center for Infectious Disease"/>
            <person name="Wu L."/>
            <person name="Ma J."/>
        </authorList>
    </citation>
    <scope>NUCLEOTIDE SEQUENCE [LARGE SCALE GENOMIC DNA]</scope>
    <source>
        <strain evidence="3">KCTC 52449</strain>
    </source>
</reference>
<gene>
    <name evidence="2" type="ORF">ACFOEW_20730</name>
</gene>
<dbReference type="Proteomes" id="UP001595477">
    <property type="component" value="Unassembled WGS sequence"/>
</dbReference>
<sequence>MRLKIAKTVAALATLAMSGCVVLPEDSADTSQCYLSSNQKYLKVVDLTDGDTSFYDWQGKIIGVITMPTSAVISASYVAVNNVFNFGEKLIKCDGEGSGTKNQQSTEH</sequence>
<dbReference type="PROSITE" id="PS51257">
    <property type="entry name" value="PROKAR_LIPOPROTEIN"/>
    <property type="match status" value="1"/>
</dbReference>
<accession>A0ABV7K9N6</accession>
<proteinExistence type="predicted"/>
<evidence type="ECO:0000313" key="2">
    <source>
        <dbReference type="EMBL" id="MFC3204237.1"/>
    </source>
</evidence>
<keyword evidence="1" id="KW-0732">Signal</keyword>
<evidence type="ECO:0000256" key="1">
    <source>
        <dbReference type="SAM" id="SignalP"/>
    </source>
</evidence>
<dbReference type="RefSeq" id="WP_123325493.1">
    <property type="nucleotide sequence ID" value="NZ_JBHRSX010000101.1"/>
</dbReference>
<feature type="chain" id="PRO_5047106224" description="Lipoprotein" evidence="1">
    <location>
        <begin position="19"/>
        <end position="108"/>
    </location>
</feature>
<protein>
    <recommendedName>
        <fullName evidence="4">Lipoprotein</fullName>
    </recommendedName>
</protein>
<comment type="caution">
    <text evidence="2">The sequence shown here is derived from an EMBL/GenBank/DDBJ whole genome shotgun (WGS) entry which is preliminary data.</text>
</comment>
<organism evidence="2 3">
    <name type="scientific">Alteromonas oceani</name>
    <dbReference type="NCBI Taxonomy" id="2071609"/>
    <lineage>
        <taxon>Bacteria</taxon>
        <taxon>Pseudomonadati</taxon>
        <taxon>Pseudomonadota</taxon>
        <taxon>Gammaproteobacteria</taxon>
        <taxon>Alteromonadales</taxon>
        <taxon>Alteromonadaceae</taxon>
        <taxon>Alteromonas/Salinimonas group</taxon>
        <taxon>Alteromonas</taxon>
    </lineage>
</organism>
<evidence type="ECO:0008006" key="4">
    <source>
        <dbReference type="Google" id="ProtNLM"/>
    </source>
</evidence>
<keyword evidence="3" id="KW-1185">Reference proteome</keyword>
<dbReference type="EMBL" id="JBHRSX010000101">
    <property type="protein sequence ID" value="MFC3204237.1"/>
    <property type="molecule type" value="Genomic_DNA"/>
</dbReference>